<dbReference type="GO" id="GO:0000287">
    <property type="term" value="F:magnesium ion binding"/>
    <property type="evidence" value="ECO:0007669"/>
    <property type="project" value="UniProtKB-UniRule"/>
</dbReference>
<dbReference type="SMART" id="SM00896">
    <property type="entry name" value="FDX-ACB"/>
    <property type="match status" value="1"/>
</dbReference>
<dbReference type="SUPFAM" id="SSF54991">
    <property type="entry name" value="Anticodon-binding domain of PheRS"/>
    <property type="match status" value="1"/>
</dbReference>
<dbReference type="GO" id="GO:0140096">
    <property type="term" value="F:catalytic activity, acting on a protein"/>
    <property type="evidence" value="ECO:0007669"/>
    <property type="project" value="UniProtKB-ARBA"/>
</dbReference>
<evidence type="ECO:0000256" key="1">
    <source>
        <dbReference type="ARBA" id="ARBA00004496"/>
    </source>
</evidence>
<dbReference type="SUPFAM" id="SSF55681">
    <property type="entry name" value="Class II aaRS and biotin synthetases"/>
    <property type="match status" value="1"/>
</dbReference>
<keyword evidence="10 15" id="KW-0460">Magnesium</keyword>
<keyword evidence="8 15" id="KW-0547">Nucleotide-binding</keyword>
<dbReference type="AlphaFoldDB" id="A0A4V1LG46"/>
<evidence type="ECO:0000313" key="20">
    <source>
        <dbReference type="EMBL" id="RXI98494.1"/>
    </source>
</evidence>
<dbReference type="InterPro" id="IPR036690">
    <property type="entry name" value="Fdx_antiC-bd_sf"/>
</dbReference>
<comment type="subunit">
    <text evidence="3 15">Tetramer of two alpha and two beta subunits.</text>
</comment>
<evidence type="ECO:0000313" key="21">
    <source>
        <dbReference type="Proteomes" id="UP000290649"/>
    </source>
</evidence>
<keyword evidence="12 15" id="KW-0648">Protein biosynthesis</keyword>
<dbReference type="RefSeq" id="WP_129079847.1">
    <property type="nucleotide sequence ID" value="NZ_QOUX01000046.1"/>
</dbReference>
<dbReference type="GO" id="GO:0004826">
    <property type="term" value="F:phenylalanine-tRNA ligase activity"/>
    <property type="evidence" value="ECO:0007669"/>
    <property type="project" value="UniProtKB-UniRule"/>
</dbReference>
<dbReference type="SUPFAM" id="SSF50249">
    <property type="entry name" value="Nucleic acid-binding proteins"/>
    <property type="match status" value="1"/>
</dbReference>
<dbReference type="InterPro" id="IPR002547">
    <property type="entry name" value="tRNA-bd_dom"/>
</dbReference>
<feature type="domain" description="TRNA-binding" evidence="17">
    <location>
        <begin position="40"/>
        <end position="155"/>
    </location>
</feature>
<evidence type="ECO:0000256" key="3">
    <source>
        <dbReference type="ARBA" id="ARBA00011209"/>
    </source>
</evidence>
<dbReference type="FunFam" id="3.30.70.380:FF:000001">
    <property type="entry name" value="Phenylalanine--tRNA ligase beta subunit"/>
    <property type="match status" value="1"/>
</dbReference>
<evidence type="ECO:0000259" key="18">
    <source>
        <dbReference type="PROSITE" id="PS51447"/>
    </source>
</evidence>
<dbReference type="InterPro" id="IPR045060">
    <property type="entry name" value="Phe-tRNA-ligase_IIc_bsu"/>
</dbReference>
<sequence length="808" mass="89113">MLVSFNWLKDYVQLSDITAVELAERLTRSGVAVDIVHQLNKGVSNVVVGHVVTREQHPDADKLSLCQVDIGEEELVQIVCGAKNVAQDQKVAVAKVGAVLPGNFKIKKAKLRGQASNGMICSLQELGVETKFVPKEVSEGIFVFPKGAEVGKDALDYLNLHDEVLELDLTPNRADCLNMIGVAYEVAAILSREVILPIPSLTQCSDLASDYIEVRVDAIEDNPIYRAMVIKGVKIAPSPLWLQNRLMSAGIRPISNVVDVTNYVLLEYGQPLHAFDYDRFGSKEVVVRRAKDGEEIVTLDDTTRKLTSDHLVITNGIEPVAVAGVMGGAKSEVQNDTTTILLEAAYFKGTTVRRASKDLGLRSDSSVRYEKGIDPNRVALAAERAAQLICELAGGSILEGCVEVNELEAKPLEVEITVEKINKALGTELTDDVVALIFKRLQFLYTQDGDMFKVFVPTRRPDITIEADLIEEVARLYGYDHIPTTLPIGLTTAGSLTPNQVRRRKVRRYLESVGLNQAITYSLTSSSKAMSFIKDLGDISPIRLAMPMSEDRSTLRTSLIPHVLDIIQYNHNRKLDDVAIYEVGSIFLSDEKEVTKQPLEREIVAGAFTGNWISHLWQGEKKKVDFFVAKGVLEGLFTNLGVDGSIRYETSKKEGLHPGRTAAITLGGKEIGFVGQLHPSLQKELDINETYVFQVDLEAVLAFEMKDVMYEEIPKYPSISRDIALVVKEDVQAQAVKDVIVENGGSLLKSVHLFDLYQGEKMEAGFKSLAFSLTYFDPSKTLTDEEVTKVHSHVLDGLKETLGAILRA</sequence>
<dbReference type="InterPro" id="IPR005147">
    <property type="entry name" value="tRNA_synthase_B5-dom"/>
</dbReference>
<evidence type="ECO:0000256" key="8">
    <source>
        <dbReference type="ARBA" id="ARBA00022741"/>
    </source>
</evidence>
<dbReference type="Pfam" id="PF17759">
    <property type="entry name" value="tRNA_synthFbeta"/>
    <property type="match status" value="1"/>
</dbReference>
<dbReference type="FunFam" id="2.40.50.140:FF:000045">
    <property type="entry name" value="Phenylalanine--tRNA ligase beta subunit"/>
    <property type="match status" value="1"/>
</dbReference>
<evidence type="ECO:0000256" key="5">
    <source>
        <dbReference type="ARBA" id="ARBA00022555"/>
    </source>
</evidence>
<organism evidence="20 21">
    <name type="scientific">Anaerobacillus alkaliphilus</name>
    <dbReference type="NCBI Taxonomy" id="1548597"/>
    <lineage>
        <taxon>Bacteria</taxon>
        <taxon>Bacillati</taxon>
        <taxon>Bacillota</taxon>
        <taxon>Bacilli</taxon>
        <taxon>Bacillales</taxon>
        <taxon>Bacillaceae</taxon>
        <taxon>Anaerobacillus</taxon>
    </lineage>
</organism>
<dbReference type="InterPro" id="IPR005146">
    <property type="entry name" value="B3/B4_tRNA-bd"/>
</dbReference>
<dbReference type="FunFam" id="3.50.40.10:FF:000001">
    <property type="entry name" value="Phenylalanine--tRNA ligase beta subunit"/>
    <property type="match status" value="1"/>
</dbReference>
<reference evidence="20 21" key="1">
    <citation type="journal article" date="2019" name="Int. J. Syst. Evol. Microbiol.">
        <title>Anaerobacillus alkaliphilus sp. nov., a novel alkaliphilic and moderately halophilic bacterium.</title>
        <authorList>
            <person name="Borsodi A.K."/>
            <person name="Aszalos J.M."/>
            <person name="Bihari P."/>
            <person name="Nagy I."/>
            <person name="Schumann P."/>
            <person name="Sproer C."/>
            <person name="Kovacs A.L."/>
            <person name="Boka K."/>
            <person name="Dobosy P."/>
            <person name="Ovari M."/>
            <person name="Szili-Kovacs T."/>
            <person name="Toth E."/>
        </authorList>
    </citation>
    <scope>NUCLEOTIDE SEQUENCE [LARGE SCALE GENOMIC DNA]</scope>
    <source>
        <strain evidence="20 21">B16-10</strain>
    </source>
</reference>
<dbReference type="PROSITE" id="PS50886">
    <property type="entry name" value="TRBD"/>
    <property type="match status" value="1"/>
</dbReference>
<comment type="subcellular location">
    <subcellularLocation>
        <location evidence="1 15">Cytoplasm</location>
    </subcellularLocation>
</comment>
<dbReference type="SUPFAM" id="SSF56037">
    <property type="entry name" value="PheT/TilS domain"/>
    <property type="match status" value="1"/>
</dbReference>
<evidence type="ECO:0000256" key="4">
    <source>
        <dbReference type="ARBA" id="ARBA00022490"/>
    </source>
</evidence>
<dbReference type="Pfam" id="PF03147">
    <property type="entry name" value="FDX-ACB"/>
    <property type="match status" value="1"/>
</dbReference>
<dbReference type="FunFam" id="3.30.930.10:FF:000022">
    <property type="entry name" value="Phenylalanine--tRNA ligase beta subunit"/>
    <property type="match status" value="1"/>
</dbReference>
<keyword evidence="4 15" id="KW-0963">Cytoplasm</keyword>
<feature type="binding site" evidence="15">
    <location>
        <position position="468"/>
    </location>
    <ligand>
        <name>Mg(2+)</name>
        <dbReference type="ChEBI" id="CHEBI:18420"/>
        <note>shared with alpha subunit</note>
    </ligand>
</feature>
<comment type="caution">
    <text evidence="20">The sequence shown here is derived from an EMBL/GenBank/DDBJ whole genome shotgun (WGS) entry which is preliminary data.</text>
</comment>
<feature type="domain" description="B5" evidence="19">
    <location>
        <begin position="409"/>
        <end position="484"/>
    </location>
</feature>
<feature type="binding site" evidence="15">
    <location>
        <position position="462"/>
    </location>
    <ligand>
        <name>Mg(2+)</name>
        <dbReference type="ChEBI" id="CHEBI:18420"/>
        <note>shared with alpha subunit</note>
    </ligand>
</feature>
<evidence type="ECO:0000256" key="6">
    <source>
        <dbReference type="ARBA" id="ARBA00022598"/>
    </source>
</evidence>
<dbReference type="Pfam" id="PF03483">
    <property type="entry name" value="B3_4"/>
    <property type="match status" value="1"/>
</dbReference>
<dbReference type="InterPro" id="IPR041616">
    <property type="entry name" value="PheRS_beta_core"/>
</dbReference>
<gene>
    <name evidence="15" type="primary">pheT</name>
    <name evidence="20" type="ORF">DS745_19415</name>
</gene>
<evidence type="ECO:0000256" key="13">
    <source>
        <dbReference type="ARBA" id="ARBA00023146"/>
    </source>
</evidence>
<dbReference type="CDD" id="cd02796">
    <property type="entry name" value="tRNA_bind_bactPheRS"/>
    <property type="match status" value="1"/>
</dbReference>
<evidence type="ECO:0000259" key="19">
    <source>
        <dbReference type="PROSITE" id="PS51483"/>
    </source>
</evidence>
<dbReference type="NCBIfam" id="NF045760">
    <property type="entry name" value="YtpR"/>
    <property type="match status" value="1"/>
</dbReference>
<keyword evidence="13 15" id="KW-0030">Aminoacyl-tRNA synthetase</keyword>
<evidence type="ECO:0000256" key="16">
    <source>
        <dbReference type="PROSITE-ProRule" id="PRU00209"/>
    </source>
</evidence>
<comment type="cofactor">
    <cofactor evidence="15">
        <name>Mg(2+)</name>
        <dbReference type="ChEBI" id="CHEBI:18420"/>
    </cofactor>
    <text evidence="15">Binds 2 magnesium ions per tetramer.</text>
</comment>
<dbReference type="InterPro" id="IPR045864">
    <property type="entry name" value="aa-tRNA-synth_II/BPL/LPL"/>
</dbReference>
<feature type="binding site" evidence="15">
    <location>
        <position position="471"/>
    </location>
    <ligand>
        <name>Mg(2+)</name>
        <dbReference type="ChEBI" id="CHEBI:18420"/>
        <note>shared with alpha subunit</note>
    </ligand>
</feature>
<comment type="catalytic activity">
    <reaction evidence="14 15">
        <text>tRNA(Phe) + L-phenylalanine + ATP = L-phenylalanyl-tRNA(Phe) + AMP + diphosphate + H(+)</text>
        <dbReference type="Rhea" id="RHEA:19413"/>
        <dbReference type="Rhea" id="RHEA-COMP:9668"/>
        <dbReference type="Rhea" id="RHEA-COMP:9699"/>
        <dbReference type="ChEBI" id="CHEBI:15378"/>
        <dbReference type="ChEBI" id="CHEBI:30616"/>
        <dbReference type="ChEBI" id="CHEBI:33019"/>
        <dbReference type="ChEBI" id="CHEBI:58095"/>
        <dbReference type="ChEBI" id="CHEBI:78442"/>
        <dbReference type="ChEBI" id="CHEBI:78531"/>
        <dbReference type="ChEBI" id="CHEBI:456215"/>
        <dbReference type="EC" id="6.1.1.20"/>
    </reaction>
</comment>
<evidence type="ECO:0000256" key="15">
    <source>
        <dbReference type="HAMAP-Rule" id="MF_00283"/>
    </source>
</evidence>
<dbReference type="InterPro" id="IPR012340">
    <property type="entry name" value="NA-bd_OB-fold"/>
</dbReference>
<dbReference type="GO" id="GO:0006432">
    <property type="term" value="P:phenylalanyl-tRNA aminoacylation"/>
    <property type="evidence" value="ECO:0007669"/>
    <property type="project" value="UniProtKB-UniRule"/>
</dbReference>
<evidence type="ECO:0000259" key="17">
    <source>
        <dbReference type="PROSITE" id="PS50886"/>
    </source>
</evidence>
<evidence type="ECO:0000256" key="12">
    <source>
        <dbReference type="ARBA" id="ARBA00022917"/>
    </source>
</evidence>
<dbReference type="PANTHER" id="PTHR10947:SF0">
    <property type="entry name" value="PHENYLALANINE--TRNA LIGASE BETA SUBUNIT"/>
    <property type="match status" value="1"/>
</dbReference>
<dbReference type="SMART" id="SM00873">
    <property type="entry name" value="B3_4"/>
    <property type="match status" value="1"/>
</dbReference>
<keyword evidence="9 15" id="KW-0067">ATP-binding</keyword>
<dbReference type="InterPro" id="IPR005121">
    <property type="entry name" value="Fdx_antiC-bd"/>
</dbReference>
<keyword evidence="6 15" id="KW-0436">Ligase</keyword>
<dbReference type="PROSITE" id="PS51483">
    <property type="entry name" value="B5"/>
    <property type="match status" value="1"/>
</dbReference>
<dbReference type="Gene3D" id="3.30.70.380">
    <property type="entry name" value="Ferrodoxin-fold anticodon-binding domain"/>
    <property type="match status" value="1"/>
</dbReference>
<evidence type="ECO:0000256" key="2">
    <source>
        <dbReference type="ARBA" id="ARBA00008653"/>
    </source>
</evidence>
<feature type="domain" description="FDX-ACB" evidence="18">
    <location>
        <begin position="714"/>
        <end position="807"/>
    </location>
</feature>
<proteinExistence type="inferred from homology"/>
<keyword evidence="21" id="KW-1185">Reference proteome</keyword>
<dbReference type="CDD" id="cd00769">
    <property type="entry name" value="PheRS_beta_core"/>
    <property type="match status" value="1"/>
</dbReference>
<dbReference type="Pfam" id="PF03484">
    <property type="entry name" value="B5"/>
    <property type="match status" value="1"/>
</dbReference>
<dbReference type="HAMAP" id="MF_00283">
    <property type="entry name" value="Phe_tRNA_synth_beta1"/>
    <property type="match status" value="1"/>
</dbReference>
<dbReference type="Gene3D" id="3.30.930.10">
    <property type="entry name" value="Bira Bifunctional Protein, Domain 2"/>
    <property type="match status" value="1"/>
</dbReference>
<dbReference type="GO" id="GO:0016740">
    <property type="term" value="F:transferase activity"/>
    <property type="evidence" value="ECO:0007669"/>
    <property type="project" value="UniProtKB-ARBA"/>
</dbReference>
<evidence type="ECO:0000256" key="9">
    <source>
        <dbReference type="ARBA" id="ARBA00022840"/>
    </source>
</evidence>
<dbReference type="Proteomes" id="UP000290649">
    <property type="component" value="Unassembled WGS sequence"/>
</dbReference>
<dbReference type="SUPFAM" id="SSF46955">
    <property type="entry name" value="Putative DNA-binding domain"/>
    <property type="match status" value="1"/>
</dbReference>
<dbReference type="Pfam" id="PF01588">
    <property type="entry name" value="tRNA_bind"/>
    <property type="match status" value="1"/>
</dbReference>
<dbReference type="EMBL" id="QOUX01000046">
    <property type="protein sequence ID" value="RXI98494.1"/>
    <property type="molecule type" value="Genomic_DNA"/>
</dbReference>
<dbReference type="GO" id="GO:0000049">
    <property type="term" value="F:tRNA binding"/>
    <property type="evidence" value="ECO:0007669"/>
    <property type="project" value="UniProtKB-UniRule"/>
</dbReference>
<evidence type="ECO:0000256" key="10">
    <source>
        <dbReference type="ARBA" id="ARBA00022842"/>
    </source>
</evidence>
<dbReference type="InterPro" id="IPR009061">
    <property type="entry name" value="DNA-bd_dom_put_sf"/>
</dbReference>
<dbReference type="NCBIfam" id="TIGR00472">
    <property type="entry name" value="pheT_bact"/>
    <property type="match status" value="1"/>
</dbReference>
<dbReference type="SMART" id="SM00874">
    <property type="entry name" value="B5"/>
    <property type="match status" value="1"/>
</dbReference>
<dbReference type="FunFam" id="3.30.56.10:FF:000002">
    <property type="entry name" value="Phenylalanine--tRNA ligase beta subunit"/>
    <property type="match status" value="1"/>
</dbReference>
<dbReference type="PROSITE" id="PS51447">
    <property type="entry name" value="FDX_ACB"/>
    <property type="match status" value="1"/>
</dbReference>
<comment type="similarity">
    <text evidence="2 15">Belongs to the phenylalanyl-tRNA synthetase beta subunit family. Type 1 subfamily.</text>
</comment>
<dbReference type="Gene3D" id="2.40.50.140">
    <property type="entry name" value="Nucleic acid-binding proteins"/>
    <property type="match status" value="1"/>
</dbReference>
<keyword evidence="7 15" id="KW-0479">Metal-binding</keyword>
<dbReference type="EC" id="6.1.1.20" evidence="15"/>
<keyword evidence="5 16" id="KW-0820">tRNA-binding</keyword>
<dbReference type="GO" id="GO:0005524">
    <property type="term" value="F:ATP binding"/>
    <property type="evidence" value="ECO:0007669"/>
    <property type="project" value="UniProtKB-UniRule"/>
</dbReference>
<evidence type="ECO:0000256" key="14">
    <source>
        <dbReference type="ARBA" id="ARBA00049255"/>
    </source>
</evidence>
<dbReference type="GO" id="GO:0009328">
    <property type="term" value="C:phenylalanine-tRNA ligase complex"/>
    <property type="evidence" value="ECO:0007669"/>
    <property type="project" value="TreeGrafter"/>
</dbReference>
<dbReference type="InterPro" id="IPR020825">
    <property type="entry name" value="Phe-tRNA_synthase-like_B3/B4"/>
</dbReference>
<dbReference type="OrthoDB" id="9805455at2"/>
<accession>A0A4V1LG46</accession>
<dbReference type="Gene3D" id="3.50.40.10">
    <property type="entry name" value="Phenylalanyl-trna Synthetase, Chain B, domain 3"/>
    <property type="match status" value="1"/>
</dbReference>
<protein>
    <recommendedName>
        <fullName evidence="15">Phenylalanine--tRNA ligase beta subunit</fullName>
        <ecNumber evidence="15">6.1.1.20</ecNumber>
    </recommendedName>
    <alternativeName>
        <fullName evidence="15">Phenylalanyl-tRNA synthetase beta subunit</fullName>
        <shortName evidence="15">PheRS</shortName>
    </alternativeName>
</protein>
<evidence type="ECO:0000256" key="7">
    <source>
        <dbReference type="ARBA" id="ARBA00022723"/>
    </source>
</evidence>
<dbReference type="InterPro" id="IPR033714">
    <property type="entry name" value="tRNA_bind_bactPheRS"/>
</dbReference>
<dbReference type="InterPro" id="IPR004532">
    <property type="entry name" value="Phe-tRNA-ligase_IIc_bsu_bact"/>
</dbReference>
<keyword evidence="11 16" id="KW-0694">RNA-binding</keyword>
<dbReference type="PANTHER" id="PTHR10947">
    <property type="entry name" value="PHENYLALANYL-TRNA SYNTHETASE BETA CHAIN AND LEUCINE-RICH REPEAT-CONTAINING PROTEIN 47"/>
    <property type="match status" value="1"/>
</dbReference>
<evidence type="ECO:0000256" key="11">
    <source>
        <dbReference type="ARBA" id="ARBA00022884"/>
    </source>
</evidence>
<feature type="binding site" evidence="15">
    <location>
        <position position="472"/>
    </location>
    <ligand>
        <name>Mg(2+)</name>
        <dbReference type="ChEBI" id="CHEBI:18420"/>
        <note>shared with alpha subunit</note>
    </ligand>
</feature>
<name>A0A4V1LG46_9BACI</name>
<dbReference type="Gene3D" id="3.30.56.10">
    <property type="match status" value="2"/>
</dbReference>